<evidence type="ECO:0000313" key="1">
    <source>
        <dbReference type="EMBL" id="KAJ8889635.1"/>
    </source>
</evidence>
<sequence length="101" mass="12188">MERVFEAFTRALVSHTQRYRILDSCRFKRCTLKIVLANNCNKASIMAVRDWLDGFLRRNSLLFVRKNEETSMERIKGFNREEVPMFFNKIEDVMSRYKFSH</sequence>
<dbReference type="EMBL" id="JARBHB010000003">
    <property type="protein sequence ID" value="KAJ8889635.1"/>
    <property type="molecule type" value="Genomic_DNA"/>
</dbReference>
<organism evidence="1 2">
    <name type="scientific">Dryococelus australis</name>
    <dbReference type="NCBI Taxonomy" id="614101"/>
    <lineage>
        <taxon>Eukaryota</taxon>
        <taxon>Metazoa</taxon>
        <taxon>Ecdysozoa</taxon>
        <taxon>Arthropoda</taxon>
        <taxon>Hexapoda</taxon>
        <taxon>Insecta</taxon>
        <taxon>Pterygota</taxon>
        <taxon>Neoptera</taxon>
        <taxon>Polyneoptera</taxon>
        <taxon>Phasmatodea</taxon>
        <taxon>Verophasmatodea</taxon>
        <taxon>Anareolatae</taxon>
        <taxon>Phasmatidae</taxon>
        <taxon>Eurycanthinae</taxon>
        <taxon>Dryococelus</taxon>
    </lineage>
</organism>
<keyword evidence="2" id="KW-1185">Reference proteome</keyword>
<reference evidence="1 2" key="1">
    <citation type="submission" date="2023-02" db="EMBL/GenBank/DDBJ databases">
        <title>LHISI_Scaffold_Assembly.</title>
        <authorList>
            <person name="Stuart O.P."/>
            <person name="Cleave R."/>
            <person name="Magrath M.J.L."/>
            <person name="Mikheyev A.S."/>
        </authorList>
    </citation>
    <scope>NUCLEOTIDE SEQUENCE [LARGE SCALE GENOMIC DNA]</scope>
    <source>
        <strain evidence="1">Daus_M_001</strain>
        <tissue evidence="1">Leg muscle</tissue>
    </source>
</reference>
<proteinExistence type="predicted"/>
<gene>
    <name evidence="1" type="ORF">PR048_009135</name>
</gene>
<comment type="caution">
    <text evidence="1">The sequence shown here is derived from an EMBL/GenBank/DDBJ whole genome shotgun (WGS) entry which is preliminary data.</text>
</comment>
<evidence type="ECO:0000313" key="2">
    <source>
        <dbReference type="Proteomes" id="UP001159363"/>
    </source>
</evidence>
<accession>A0ABQ9HZ25</accession>
<dbReference type="Proteomes" id="UP001159363">
    <property type="component" value="Chromosome 3"/>
</dbReference>
<name>A0ABQ9HZ25_9NEOP</name>
<protein>
    <submittedName>
        <fullName evidence="1">Uncharacterized protein</fullName>
    </submittedName>
</protein>